<evidence type="ECO:0000256" key="1">
    <source>
        <dbReference type="ARBA" id="ARBA00004141"/>
    </source>
</evidence>
<keyword evidence="3 10" id="KW-0812">Transmembrane</keyword>
<comment type="subcellular location">
    <subcellularLocation>
        <location evidence="1">Membrane</location>
        <topology evidence="1">Multi-pass membrane protein</topology>
    </subcellularLocation>
</comment>
<keyword evidence="4" id="KW-0547">Nucleotide-binding</keyword>
<sequence>MIISHVSSQKPFIDRLSRMQRLVADCPQCPTCFDCLKDGICLNNSTCSTNNGKCTDCPMGFGGDACGTPLCQSPVNKKRKPPNGDDLCECDDGWTGVNCNVCLTDDACVAFFGPGTNATCYKEGIVVNKQFRSCDVKLPPLLQMGLGDKKPYVTTQCTAPSAYEQSTCSIQFFVMNEENFYCNLENCNLRKKPNNETEYYCPKASCKCAPGTLLCDPDGIDITDALDAVQGPGSLKCMNSTNCLFSEPVLDVYFSNGVELKCKTGECLLPSQIPGYEPPIKTVDSTLIVGIGFSAIVFVAFLGMAFKIYVKRQKRLLGRDDGDVADESEKLIASHIPACFAFENIGYKIGDRQILDKVSGIVKPGELLAIMGGSGAGKSTCLDILAGKSKMGTCSGTISVNGTEINPKDFKKVIGFVDQEDTLLGTLTVRETLMYSAMLRLPREMSLKAKKHRVQQTMDELGISHIADRKIGAPGKRGISGGEKRRVSIAQELVTSPPILFLDEPTSGLDAYNAFVVIETLSRLAIDYNRTIIFTIHQPRSNIYTKFDKLLLLANGQMVYSGVANAAGNHFETFGYPCPLGYNTADFLIDLTLKSEDMLASETSSKSFSSEDNSPVRDISPERSPTRSPERKQLLSTEIPTTQYSPKKKSFLSSFFKKPHHRQNHHRQKSANTISVIPSDNDLTDIEKRIQKFSSSFYQTSAGETLMHSLKNNLDQTSSALFLDTMHSRDKLKGASYFTQISILSGRTLLNLYRNPFLLFSHYLISMVLAVFTGFLFWQVSNDLPGVQNRLGCLFFICAFFGLSSLTSLELFAPERLLFTRERSNGFYSPSAYFVTKILFDIIPLRTVPPLLFGSIVYYMVGLYPLDNAMPKFLLALVLFNLCCAAICLVIALIFKHAAVGNLVATLTMLFSMLFSGFLLNKDKIIGVFSWLKYLSVFNYGYEAMIVNELVKINLHDTDVVEIEIPGTIILNQFGFNIKSYWRNIVILSVMFCSLLILAFALLKVFVKERR</sequence>
<feature type="transmembrane region" description="Helical" evidence="10">
    <location>
        <begin position="985"/>
        <end position="1007"/>
    </location>
</feature>
<dbReference type="EMBL" id="KE561068">
    <property type="protein sequence ID" value="EPZ33247.1"/>
    <property type="molecule type" value="Genomic_DNA"/>
</dbReference>
<dbReference type="InterPro" id="IPR003593">
    <property type="entry name" value="AAA+_ATPase"/>
</dbReference>
<feature type="domain" description="EGF-like" evidence="11">
    <location>
        <begin position="62"/>
        <end position="100"/>
    </location>
</feature>
<dbReference type="PROSITE" id="PS50893">
    <property type="entry name" value="ABC_TRANSPORTER_2"/>
    <property type="match status" value="1"/>
</dbReference>
<keyword evidence="2" id="KW-0813">Transport</keyword>
<dbReference type="STRING" id="988480.A0A075AX08"/>
<feature type="transmembrane region" description="Helical" evidence="10">
    <location>
        <begin position="834"/>
        <end position="861"/>
    </location>
</feature>
<evidence type="ECO:0000256" key="9">
    <source>
        <dbReference type="SAM" id="MobiDB-lite"/>
    </source>
</evidence>
<dbReference type="InterPro" id="IPR013525">
    <property type="entry name" value="ABC2_TM"/>
</dbReference>
<feature type="compositionally biased region" description="Low complexity" evidence="9">
    <location>
        <begin position="602"/>
        <end position="613"/>
    </location>
</feature>
<evidence type="ECO:0000313" key="13">
    <source>
        <dbReference type="EMBL" id="EPZ33247.1"/>
    </source>
</evidence>
<evidence type="ECO:0000256" key="3">
    <source>
        <dbReference type="ARBA" id="ARBA00022692"/>
    </source>
</evidence>
<dbReference type="InterPro" id="IPR003439">
    <property type="entry name" value="ABC_transporter-like_ATP-bd"/>
</dbReference>
<evidence type="ECO:0000259" key="12">
    <source>
        <dbReference type="PROSITE" id="PS50893"/>
    </source>
</evidence>
<dbReference type="CDD" id="cd03213">
    <property type="entry name" value="ABCG_EPDR"/>
    <property type="match status" value="1"/>
</dbReference>
<dbReference type="Proteomes" id="UP000030755">
    <property type="component" value="Unassembled WGS sequence"/>
</dbReference>
<dbReference type="InterPro" id="IPR017871">
    <property type="entry name" value="ABC_transporter-like_CS"/>
</dbReference>
<dbReference type="PROSITE" id="PS50026">
    <property type="entry name" value="EGF_3"/>
    <property type="match status" value="1"/>
</dbReference>
<evidence type="ECO:0000313" key="14">
    <source>
        <dbReference type="Proteomes" id="UP000030755"/>
    </source>
</evidence>
<evidence type="ECO:0000256" key="6">
    <source>
        <dbReference type="ARBA" id="ARBA00022989"/>
    </source>
</evidence>
<evidence type="ECO:0000256" key="8">
    <source>
        <dbReference type="PROSITE-ProRule" id="PRU00076"/>
    </source>
</evidence>
<dbReference type="SUPFAM" id="SSF52540">
    <property type="entry name" value="P-loop containing nucleoside triphosphate hydrolases"/>
    <property type="match status" value="1"/>
</dbReference>
<dbReference type="AlphaFoldDB" id="A0A075AX08"/>
<dbReference type="PANTHER" id="PTHR48041">
    <property type="entry name" value="ABC TRANSPORTER G FAMILY MEMBER 28"/>
    <property type="match status" value="1"/>
</dbReference>
<dbReference type="GO" id="GO:0016887">
    <property type="term" value="F:ATP hydrolysis activity"/>
    <property type="evidence" value="ECO:0007669"/>
    <property type="project" value="InterPro"/>
</dbReference>
<dbReference type="PROSITE" id="PS00022">
    <property type="entry name" value="EGF_1"/>
    <property type="match status" value="1"/>
</dbReference>
<dbReference type="GO" id="GO:0005524">
    <property type="term" value="F:ATP binding"/>
    <property type="evidence" value="ECO:0007669"/>
    <property type="project" value="UniProtKB-KW"/>
</dbReference>
<evidence type="ECO:0000256" key="4">
    <source>
        <dbReference type="ARBA" id="ARBA00022741"/>
    </source>
</evidence>
<feature type="transmembrane region" description="Helical" evidence="10">
    <location>
        <begin position="791"/>
        <end position="813"/>
    </location>
</feature>
<keyword evidence="7 10" id="KW-0472">Membrane</keyword>
<protein>
    <submittedName>
        <fullName evidence="13">ABC transporter domain-containing protein</fullName>
    </submittedName>
</protein>
<accession>A0A075AX08</accession>
<feature type="disulfide bond" evidence="8">
    <location>
        <begin position="90"/>
        <end position="99"/>
    </location>
</feature>
<name>A0A075AX08_ROZAC</name>
<dbReference type="PROSITE" id="PS00211">
    <property type="entry name" value="ABC_TRANSPORTER_1"/>
    <property type="match status" value="1"/>
</dbReference>
<evidence type="ECO:0000256" key="5">
    <source>
        <dbReference type="ARBA" id="ARBA00022840"/>
    </source>
</evidence>
<feature type="transmembrane region" description="Helical" evidence="10">
    <location>
        <begin position="902"/>
        <end position="920"/>
    </location>
</feature>
<dbReference type="Pfam" id="PF01061">
    <property type="entry name" value="ABC2_membrane"/>
    <property type="match status" value="1"/>
</dbReference>
<keyword evidence="14" id="KW-1185">Reference proteome</keyword>
<comment type="caution">
    <text evidence="8">Lacks conserved residue(s) required for the propagation of feature annotation.</text>
</comment>
<keyword evidence="8" id="KW-1015">Disulfide bond</keyword>
<feature type="transmembrane region" description="Helical" evidence="10">
    <location>
        <begin position="287"/>
        <end position="310"/>
    </location>
</feature>
<dbReference type="HOGENOM" id="CLU_000604_57_1_1"/>
<dbReference type="OMA" id="FNCQLDA"/>
<evidence type="ECO:0000256" key="10">
    <source>
        <dbReference type="SAM" id="Phobius"/>
    </source>
</evidence>
<feature type="compositionally biased region" description="Basic and acidic residues" evidence="9">
    <location>
        <begin position="619"/>
        <end position="633"/>
    </location>
</feature>
<proteinExistence type="predicted"/>
<keyword evidence="8" id="KW-0245">EGF-like domain</keyword>
<dbReference type="InterPro" id="IPR000742">
    <property type="entry name" value="EGF"/>
</dbReference>
<dbReference type="GO" id="GO:0016020">
    <property type="term" value="C:membrane"/>
    <property type="evidence" value="ECO:0007669"/>
    <property type="project" value="UniProtKB-SubCell"/>
</dbReference>
<organism evidence="13 14">
    <name type="scientific">Rozella allomycis (strain CSF55)</name>
    <dbReference type="NCBI Taxonomy" id="988480"/>
    <lineage>
        <taxon>Eukaryota</taxon>
        <taxon>Fungi</taxon>
        <taxon>Fungi incertae sedis</taxon>
        <taxon>Cryptomycota</taxon>
        <taxon>Cryptomycota incertae sedis</taxon>
        <taxon>Rozella</taxon>
    </lineage>
</organism>
<dbReference type="Pfam" id="PF00005">
    <property type="entry name" value="ABC_tran"/>
    <property type="match status" value="1"/>
</dbReference>
<feature type="domain" description="ABC transporter" evidence="12">
    <location>
        <begin position="340"/>
        <end position="580"/>
    </location>
</feature>
<reference evidence="13 14" key="1">
    <citation type="journal article" date="2013" name="Curr. Biol.">
        <title>Shared signatures of parasitism and phylogenomics unite Cryptomycota and microsporidia.</title>
        <authorList>
            <person name="James T.Y."/>
            <person name="Pelin A."/>
            <person name="Bonen L."/>
            <person name="Ahrendt S."/>
            <person name="Sain D."/>
            <person name="Corradi N."/>
            <person name="Stajich J.E."/>
        </authorList>
    </citation>
    <scope>NUCLEOTIDE SEQUENCE [LARGE SCALE GENOMIC DNA]</scope>
    <source>
        <strain evidence="13 14">CSF55</strain>
    </source>
</reference>
<dbReference type="GO" id="GO:0140359">
    <property type="term" value="F:ABC-type transporter activity"/>
    <property type="evidence" value="ECO:0007669"/>
    <property type="project" value="InterPro"/>
</dbReference>
<gene>
    <name evidence="13" type="ORF">O9G_001598</name>
</gene>
<dbReference type="InterPro" id="IPR050352">
    <property type="entry name" value="ABCG_transporters"/>
</dbReference>
<evidence type="ECO:0000256" key="7">
    <source>
        <dbReference type="ARBA" id="ARBA00023136"/>
    </source>
</evidence>
<feature type="transmembrane region" description="Helical" evidence="10">
    <location>
        <begin position="757"/>
        <end position="779"/>
    </location>
</feature>
<keyword evidence="6 10" id="KW-1133">Transmembrane helix</keyword>
<evidence type="ECO:0000256" key="2">
    <source>
        <dbReference type="ARBA" id="ARBA00022448"/>
    </source>
</evidence>
<feature type="region of interest" description="Disordered" evidence="9">
    <location>
        <begin position="602"/>
        <end position="640"/>
    </location>
</feature>
<dbReference type="Gene3D" id="3.40.50.300">
    <property type="entry name" value="P-loop containing nucleotide triphosphate hydrolases"/>
    <property type="match status" value="1"/>
</dbReference>
<dbReference type="InterPro" id="IPR027417">
    <property type="entry name" value="P-loop_NTPase"/>
</dbReference>
<evidence type="ECO:0000259" key="11">
    <source>
        <dbReference type="PROSITE" id="PS50026"/>
    </source>
</evidence>
<dbReference type="SMART" id="SM00382">
    <property type="entry name" value="AAA"/>
    <property type="match status" value="1"/>
</dbReference>
<dbReference type="PANTHER" id="PTHR48041:SF2">
    <property type="entry name" value="ATP-DEPENDENT PERMEASE-RELATED"/>
    <property type="match status" value="1"/>
</dbReference>
<feature type="transmembrane region" description="Helical" evidence="10">
    <location>
        <begin position="873"/>
        <end position="895"/>
    </location>
</feature>
<dbReference type="OrthoDB" id="66620at2759"/>
<feature type="disulfide bond" evidence="8">
    <location>
        <begin position="71"/>
        <end position="88"/>
    </location>
</feature>
<keyword evidence="5" id="KW-0067">ATP-binding</keyword>